<dbReference type="EMBL" id="HBUF01523138">
    <property type="protein sequence ID" value="CAG6749384.1"/>
    <property type="molecule type" value="Transcribed_RNA"/>
</dbReference>
<dbReference type="EMBL" id="HBUF01177645">
    <property type="protein sequence ID" value="CAG6654382.1"/>
    <property type="molecule type" value="Transcribed_RNA"/>
</dbReference>
<dbReference type="EMBL" id="HBUF01420923">
    <property type="protein sequence ID" value="CAG6740770.1"/>
    <property type="molecule type" value="Transcribed_RNA"/>
</dbReference>
<dbReference type="EMBL" id="HBUF01523137">
    <property type="protein sequence ID" value="CAG6749382.1"/>
    <property type="molecule type" value="Transcribed_RNA"/>
</dbReference>
<proteinExistence type="predicted"/>
<organism evidence="1">
    <name type="scientific">Cacopsylla melanoneura</name>
    <dbReference type="NCBI Taxonomy" id="428564"/>
    <lineage>
        <taxon>Eukaryota</taxon>
        <taxon>Metazoa</taxon>
        <taxon>Ecdysozoa</taxon>
        <taxon>Arthropoda</taxon>
        <taxon>Hexapoda</taxon>
        <taxon>Insecta</taxon>
        <taxon>Pterygota</taxon>
        <taxon>Neoptera</taxon>
        <taxon>Paraneoptera</taxon>
        <taxon>Hemiptera</taxon>
        <taxon>Sternorrhyncha</taxon>
        <taxon>Psylloidea</taxon>
        <taxon>Psyllidae</taxon>
        <taxon>Psyllinae</taxon>
        <taxon>Cacopsylla</taxon>
    </lineage>
</organism>
<dbReference type="EMBL" id="HBUF01523139">
    <property type="protein sequence ID" value="CAG6749386.1"/>
    <property type="molecule type" value="Transcribed_RNA"/>
</dbReference>
<dbReference type="EMBL" id="HBUF01064990">
    <property type="protein sequence ID" value="CAG6627299.1"/>
    <property type="molecule type" value="Transcribed_RNA"/>
</dbReference>
<dbReference type="AlphaFoldDB" id="A0A8D8VKD4"/>
<dbReference type="Pfam" id="PF07841">
    <property type="entry name" value="DM4_12"/>
    <property type="match status" value="1"/>
</dbReference>
<dbReference type="EMBL" id="HBUF01064989">
    <property type="protein sequence ID" value="CAG6627298.1"/>
    <property type="molecule type" value="Transcribed_RNA"/>
</dbReference>
<sequence length="114" mass="12452">MNSTLLSPEISNILNRIDDVISYNQMDSSACLQRAVCSYVQSVNDRVKSGDVTTMDTWLDSTFSNSIVSFLIDGSQFKSAVTIGKKGQSCADAYPKCTLFEDSITSGLKKMLFG</sequence>
<dbReference type="EMBL" id="HBUF01177643">
    <property type="protein sequence ID" value="CAG6654380.1"/>
    <property type="molecule type" value="Transcribed_RNA"/>
</dbReference>
<dbReference type="EMBL" id="HBUF01064988">
    <property type="protein sequence ID" value="CAG6627297.1"/>
    <property type="molecule type" value="Transcribed_RNA"/>
</dbReference>
<dbReference type="EMBL" id="HBUF01177644">
    <property type="protein sequence ID" value="CAG6654381.1"/>
    <property type="molecule type" value="Transcribed_RNA"/>
</dbReference>
<evidence type="ECO:0000313" key="1">
    <source>
        <dbReference type="EMBL" id="CAG6627298.1"/>
    </source>
</evidence>
<dbReference type="InterPro" id="IPR006631">
    <property type="entry name" value="DM4_12"/>
</dbReference>
<name>A0A8D8VKD4_9HEMI</name>
<reference evidence="1" key="1">
    <citation type="submission" date="2021-05" db="EMBL/GenBank/DDBJ databases">
        <authorList>
            <person name="Alioto T."/>
            <person name="Alioto T."/>
            <person name="Gomez Garrido J."/>
        </authorList>
    </citation>
    <scope>NUCLEOTIDE SEQUENCE</scope>
</reference>
<protein>
    <submittedName>
        <fullName evidence="1">Uncharacterized protein</fullName>
    </submittedName>
</protein>
<accession>A0A8D8VKD4</accession>